<accession>X6MDW1</accession>
<dbReference type="Proteomes" id="UP000023152">
    <property type="component" value="Unassembled WGS sequence"/>
</dbReference>
<gene>
    <name evidence="2" type="ORF">RFI_25765</name>
</gene>
<evidence type="ECO:0000313" key="2">
    <source>
        <dbReference type="EMBL" id="ETO11612.1"/>
    </source>
</evidence>
<dbReference type="EMBL" id="ASPP01022270">
    <property type="protein sequence ID" value="ETO11612.1"/>
    <property type="molecule type" value="Genomic_DNA"/>
</dbReference>
<proteinExistence type="predicted"/>
<feature type="compositionally biased region" description="Basic and acidic residues" evidence="1">
    <location>
        <begin position="187"/>
        <end position="198"/>
    </location>
</feature>
<keyword evidence="3" id="KW-1185">Reference proteome</keyword>
<dbReference type="AlphaFoldDB" id="X6MDW1"/>
<evidence type="ECO:0000313" key="3">
    <source>
        <dbReference type="Proteomes" id="UP000023152"/>
    </source>
</evidence>
<feature type="region of interest" description="Disordered" evidence="1">
    <location>
        <begin position="187"/>
        <end position="209"/>
    </location>
</feature>
<name>X6MDW1_RETFI</name>
<comment type="caution">
    <text evidence="2">The sequence shown here is derived from an EMBL/GenBank/DDBJ whole genome shotgun (WGS) entry which is preliminary data.</text>
</comment>
<reference evidence="2 3" key="1">
    <citation type="journal article" date="2013" name="Curr. Biol.">
        <title>The Genome of the Foraminiferan Reticulomyxa filosa.</title>
        <authorList>
            <person name="Glockner G."/>
            <person name="Hulsmann N."/>
            <person name="Schleicher M."/>
            <person name="Noegel A.A."/>
            <person name="Eichinger L."/>
            <person name="Gallinger C."/>
            <person name="Pawlowski J."/>
            <person name="Sierra R."/>
            <person name="Euteneuer U."/>
            <person name="Pillet L."/>
            <person name="Moustafa A."/>
            <person name="Platzer M."/>
            <person name="Groth M."/>
            <person name="Szafranski K."/>
            <person name="Schliwa M."/>
        </authorList>
    </citation>
    <scope>NUCLEOTIDE SEQUENCE [LARGE SCALE GENOMIC DNA]</scope>
</reference>
<sequence>MTTTTTTTTMKEWMKDTSSCKMRWHLVHVLVQQQPMLWVGIELGNVLLHSFAADKSLPLLTKQQFWDYGLWDLVQTLTVIISHVKDRSTQQCLWKLVLDLIHMSNLQARFQCISSVALHCPVSIVSSMMFTELKNQIWKHWDSHSETATLESSDTLESSSNPFASSDVVMVCVQQLGKVLPSQSQCHCHDDSKSDSSQHSHSHQHQQLPTDELHTVTQWLDPLNSCLNVIRFLLLKDKVSNRTSIYDDDCPLKEALANVQTYLKTLSNPPAKHDPSDSIQQFNDFQQNMIQTQLQLTLDLINRTIELFQAKPSPQ</sequence>
<protein>
    <submittedName>
        <fullName evidence="2">Uncharacterized protein</fullName>
    </submittedName>
</protein>
<organism evidence="2 3">
    <name type="scientific">Reticulomyxa filosa</name>
    <dbReference type="NCBI Taxonomy" id="46433"/>
    <lineage>
        <taxon>Eukaryota</taxon>
        <taxon>Sar</taxon>
        <taxon>Rhizaria</taxon>
        <taxon>Retaria</taxon>
        <taxon>Foraminifera</taxon>
        <taxon>Monothalamids</taxon>
        <taxon>Reticulomyxidae</taxon>
        <taxon>Reticulomyxa</taxon>
    </lineage>
</organism>
<evidence type="ECO:0000256" key="1">
    <source>
        <dbReference type="SAM" id="MobiDB-lite"/>
    </source>
</evidence>